<keyword evidence="3" id="KW-1185">Reference proteome</keyword>
<dbReference type="InterPro" id="IPR050266">
    <property type="entry name" value="AB_hydrolase_sf"/>
</dbReference>
<dbReference type="PANTHER" id="PTHR43798:SF33">
    <property type="entry name" value="HYDROLASE, PUTATIVE (AFU_ORTHOLOGUE AFUA_2G14860)-RELATED"/>
    <property type="match status" value="1"/>
</dbReference>
<name>A0ABP3E3H6_9PSEU</name>
<keyword evidence="2" id="KW-0378">Hydrolase</keyword>
<sequence length="278" mass="28013">MTEFPAARARVEAGPAAVPPRTATLVVDDGTVIAHHHWDPDPGTDPNPVPVVLHHGFAADTLVDWAGRGTVAALTAAGRTVVGVDARGHGMSRKSPDPARYGEPRMARDLRAVIAALDVPAVDLVGYSMGAIVALLTAAEEPAVRRLVVGGVGAGVVEVGGVDTRVLPNDLLAAALPAEDPGALPPGVAGMRAFAEALGADLPSLAAQARVVHQGGIDLAAITAPTLVVAGDDDPLAARPHVLADAIPGARLHVVPGDHGTAGGDPAFQAAIVDFLRG</sequence>
<dbReference type="RefSeq" id="WP_343936755.1">
    <property type="nucleotide sequence ID" value="NZ_BAAABU010000015.1"/>
</dbReference>
<gene>
    <name evidence="2" type="ORF">GCM10010492_54480</name>
</gene>
<dbReference type="EMBL" id="BAAABU010000015">
    <property type="protein sequence ID" value="GAA0247841.1"/>
    <property type="molecule type" value="Genomic_DNA"/>
</dbReference>
<dbReference type="GO" id="GO:0016787">
    <property type="term" value="F:hydrolase activity"/>
    <property type="evidence" value="ECO:0007669"/>
    <property type="project" value="UniProtKB-KW"/>
</dbReference>
<comment type="caution">
    <text evidence="2">The sequence shown here is derived from an EMBL/GenBank/DDBJ whole genome shotgun (WGS) entry which is preliminary data.</text>
</comment>
<reference evidence="3" key="1">
    <citation type="journal article" date="2019" name="Int. J. Syst. Evol. Microbiol.">
        <title>The Global Catalogue of Microorganisms (GCM) 10K type strain sequencing project: providing services to taxonomists for standard genome sequencing and annotation.</title>
        <authorList>
            <consortium name="The Broad Institute Genomics Platform"/>
            <consortium name="The Broad Institute Genome Sequencing Center for Infectious Disease"/>
            <person name="Wu L."/>
            <person name="Ma J."/>
        </authorList>
    </citation>
    <scope>NUCLEOTIDE SEQUENCE [LARGE SCALE GENOMIC DNA]</scope>
    <source>
        <strain evidence="3">JCM 3380</strain>
    </source>
</reference>
<dbReference type="InterPro" id="IPR029058">
    <property type="entry name" value="AB_hydrolase_fold"/>
</dbReference>
<dbReference type="Proteomes" id="UP001500416">
    <property type="component" value="Unassembled WGS sequence"/>
</dbReference>
<evidence type="ECO:0000313" key="3">
    <source>
        <dbReference type="Proteomes" id="UP001500416"/>
    </source>
</evidence>
<dbReference type="Gene3D" id="3.40.50.1820">
    <property type="entry name" value="alpha/beta hydrolase"/>
    <property type="match status" value="1"/>
</dbReference>
<dbReference type="InterPro" id="IPR000073">
    <property type="entry name" value="AB_hydrolase_1"/>
</dbReference>
<proteinExistence type="predicted"/>
<protein>
    <submittedName>
        <fullName evidence="2">Alpha/beta hydrolase</fullName>
    </submittedName>
</protein>
<feature type="domain" description="AB hydrolase-1" evidence="1">
    <location>
        <begin position="50"/>
        <end position="148"/>
    </location>
</feature>
<dbReference type="PANTHER" id="PTHR43798">
    <property type="entry name" value="MONOACYLGLYCEROL LIPASE"/>
    <property type="match status" value="1"/>
</dbReference>
<dbReference type="Pfam" id="PF00561">
    <property type="entry name" value="Abhydrolase_1"/>
    <property type="match status" value="1"/>
</dbReference>
<organism evidence="2 3">
    <name type="scientific">Saccharothrix mutabilis subsp. mutabilis</name>
    <dbReference type="NCBI Taxonomy" id="66855"/>
    <lineage>
        <taxon>Bacteria</taxon>
        <taxon>Bacillati</taxon>
        <taxon>Actinomycetota</taxon>
        <taxon>Actinomycetes</taxon>
        <taxon>Pseudonocardiales</taxon>
        <taxon>Pseudonocardiaceae</taxon>
        <taxon>Saccharothrix</taxon>
    </lineage>
</organism>
<evidence type="ECO:0000313" key="2">
    <source>
        <dbReference type="EMBL" id="GAA0247841.1"/>
    </source>
</evidence>
<evidence type="ECO:0000259" key="1">
    <source>
        <dbReference type="Pfam" id="PF00561"/>
    </source>
</evidence>
<dbReference type="SUPFAM" id="SSF53474">
    <property type="entry name" value="alpha/beta-Hydrolases"/>
    <property type="match status" value="1"/>
</dbReference>
<accession>A0ABP3E3H6</accession>